<protein>
    <submittedName>
        <fullName evidence="1">Uncharacterized protein</fullName>
    </submittedName>
</protein>
<organism evidence="1 2">
    <name type="scientific">Anabarilius grahami</name>
    <name type="common">Kanglang fish</name>
    <name type="synonym">Barilius grahami</name>
    <dbReference type="NCBI Taxonomy" id="495550"/>
    <lineage>
        <taxon>Eukaryota</taxon>
        <taxon>Metazoa</taxon>
        <taxon>Chordata</taxon>
        <taxon>Craniata</taxon>
        <taxon>Vertebrata</taxon>
        <taxon>Euteleostomi</taxon>
        <taxon>Actinopterygii</taxon>
        <taxon>Neopterygii</taxon>
        <taxon>Teleostei</taxon>
        <taxon>Ostariophysi</taxon>
        <taxon>Cypriniformes</taxon>
        <taxon>Xenocyprididae</taxon>
        <taxon>Xenocypridinae</taxon>
        <taxon>Xenocypridinae incertae sedis</taxon>
        <taxon>Anabarilius</taxon>
    </lineage>
</organism>
<feature type="non-terminal residue" evidence="1">
    <location>
        <position position="1"/>
    </location>
</feature>
<accession>A0A3N0XG05</accession>
<name>A0A3N0XG05_ANAGA</name>
<evidence type="ECO:0000313" key="1">
    <source>
        <dbReference type="EMBL" id="ROI16273.1"/>
    </source>
</evidence>
<sequence>EGDLLWSLEVMGNVLVKASDCWAITTEAKGSRRGRGARGIVPPFPLRQTERNAKSDRSHCEEVLSLGYSPADACVYRPLLGLYSAASVLVTPTYGT</sequence>
<dbReference type="EMBL" id="RJVU01075544">
    <property type="protein sequence ID" value="ROI16273.1"/>
    <property type="molecule type" value="Genomic_DNA"/>
</dbReference>
<evidence type="ECO:0000313" key="2">
    <source>
        <dbReference type="Proteomes" id="UP000281406"/>
    </source>
</evidence>
<reference evidence="1 2" key="1">
    <citation type="submission" date="2018-10" db="EMBL/GenBank/DDBJ databases">
        <title>Genome assembly for a Yunnan-Guizhou Plateau 3E fish, Anabarilius grahami (Regan), and its evolutionary and genetic applications.</title>
        <authorList>
            <person name="Jiang W."/>
        </authorList>
    </citation>
    <scope>NUCLEOTIDE SEQUENCE [LARGE SCALE GENOMIC DNA]</scope>
    <source>
        <strain evidence="1">AG-KIZ</strain>
        <tissue evidence="1">Muscle</tissue>
    </source>
</reference>
<dbReference type="Proteomes" id="UP000281406">
    <property type="component" value="Unassembled WGS sequence"/>
</dbReference>
<dbReference type="AlphaFoldDB" id="A0A3N0XG05"/>
<proteinExistence type="predicted"/>
<comment type="caution">
    <text evidence="1">The sequence shown here is derived from an EMBL/GenBank/DDBJ whole genome shotgun (WGS) entry which is preliminary data.</text>
</comment>
<keyword evidence="2" id="KW-1185">Reference proteome</keyword>
<gene>
    <name evidence="1" type="ORF">DPX16_12391</name>
</gene>